<keyword evidence="5" id="KW-0472">Membrane</keyword>
<dbReference type="Proteomes" id="UP000288024">
    <property type="component" value="Unassembled WGS sequence"/>
</dbReference>
<evidence type="ECO:0000256" key="3">
    <source>
        <dbReference type="ARBA" id="ARBA00022544"/>
    </source>
</evidence>
<accession>A0A3S2TVG4</accession>
<protein>
    <submittedName>
        <fullName evidence="10">Ger(X)C family spore germination protein</fullName>
    </submittedName>
</protein>
<evidence type="ECO:0000256" key="2">
    <source>
        <dbReference type="ARBA" id="ARBA00007886"/>
    </source>
</evidence>
<dbReference type="PANTHER" id="PTHR35789:SF1">
    <property type="entry name" value="SPORE GERMINATION PROTEIN B3"/>
    <property type="match status" value="1"/>
</dbReference>
<evidence type="ECO:0000256" key="1">
    <source>
        <dbReference type="ARBA" id="ARBA00004635"/>
    </source>
</evidence>
<dbReference type="Pfam" id="PF05504">
    <property type="entry name" value="Spore_GerAC"/>
    <property type="match status" value="1"/>
</dbReference>
<evidence type="ECO:0000256" key="6">
    <source>
        <dbReference type="ARBA" id="ARBA00023139"/>
    </source>
</evidence>
<dbReference type="InterPro" id="IPR046953">
    <property type="entry name" value="Spore_GerAC-like_C"/>
</dbReference>
<feature type="domain" description="Spore germination protein N-terminal" evidence="9">
    <location>
        <begin position="16"/>
        <end position="189"/>
    </location>
</feature>
<evidence type="ECO:0000259" key="8">
    <source>
        <dbReference type="Pfam" id="PF05504"/>
    </source>
</evidence>
<comment type="subcellular location">
    <subcellularLocation>
        <location evidence="1">Membrane</location>
        <topology evidence="1">Lipid-anchor</topology>
    </subcellularLocation>
</comment>
<dbReference type="InterPro" id="IPR008844">
    <property type="entry name" value="Spore_GerAC-like"/>
</dbReference>
<dbReference type="AlphaFoldDB" id="A0A3S2TVG4"/>
<keyword evidence="11" id="KW-1185">Reference proteome</keyword>
<gene>
    <name evidence="10" type="ORF">EM808_20180</name>
</gene>
<dbReference type="EMBL" id="RZTZ01000010">
    <property type="protein sequence ID" value="RVT59193.1"/>
    <property type="molecule type" value="Genomic_DNA"/>
</dbReference>
<dbReference type="GO" id="GO:0009847">
    <property type="term" value="P:spore germination"/>
    <property type="evidence" value="ECO:0007669"/>
    <property type="project" value="InterPro"/>
</dbReference>
<organism evidence="10 11">
    <name type="scientific">Niallia taxi</name>
    <dbReference type="NCBI Taxonomy" id="2499688"/>
    <lineage>
        <taxon>Bacteria</taxon>
        <taxon>Bacillati</taxon>
        <taxon>Bacillota</taxon>
        <taxon>Bacilli</taxon>
        <taxon>Bacillales</taxon>
        <taxon>Bacillaceae</taxon>
        <taxon>Niallia</taxon>
    </lineage>
</organism>
<keyword evidence="3" id="KW-0309">Germination</keyword>
<sequence length="392" mass="44359">MLISVLIVFLLGGCWDRKELSEIKLVSGMAIDKGDDGKYEVTVEALNAAELNSRTSGGNAPSLVETIEGETLSEVSHQFSQYYAQYLVFSHMKLLVIGEDVAKSGMIDFIDYLERNRELRDDFKILIAKDSKASDVLKVTNLYRKSSSLKLSTQLENMFQDWGGDPDMRINDFINDVTLEGKEAVLNAVVVEGDKKVGATVENMNNVTPEAIVLVDSLGFFNKKKLAGFLPLDDTRVYLWITDKFKNTTLTVQCGEDEYSAVRIIHSTTDVQTKMDGVRPEFNINVKAEGYIEGTQCYKSLDKIETFKKYEDLVSKSAADKIQKTVAKMQDEYGLDIFGFGEIMRRQHNNQFSKIKDDWNSYFAEAKVNVDFDFILRRTGIRSDSFLDEVEK</sequence>
<comment type="similarity">
    <text evidence="2">Belongs to the GerABKC lipoprotein family.</text>
</comment>
<evidence type="ECO:0000259" key="9">
    <source>
        <dbReference type="Pfam" id="PF25198"/>
    </source>
</evidence>
<dbReference type="Pfam" id="PF25198">
    <property type="entry name" value="Spore_GerAC_N"/>
    <property type="match status" value="1"/>
</dbReference>
<proteinExistence type="inferred from homology"/>
<dbReference type="PANTHER" id="PTHR35789">
    <property type="entry name" value="SPORE GERMINATION PROTEIN B3"/>
    <property type="match status" value="1"/>
</dbReference>
<dbReference type="InterPro" id="IPR038501">
    <property type="entry name" value="Spore_GerAC_C_sf"/>
</dbReference>
<feature type="domain" description="Spore germination GerAC-like C-terminal" evidence="8">
    <location>
        <begin position="219"/>
        <end position="380"/>
    </location>
</feature>
<evidence type="ECO:0000256" key="4">
    <source>
        <dbReference type="ARBA" id="ARBA00022729"/>
    </source>
</evidence>
<dbReference type="NCBIfam" id="TIGR02887">
    <property type="entry name" value="spore_ger_x_C"/>
    <property type="match status" value="1"/>
</dbReference>
<keyword evidence="4" id="KW-0732">Signal</keyword>
<evidence type="ECO:0000313" key="10">
    <source>
        <dbReference type="EMBL" id="RVT59193.1"/>
    </source>
</evidence>
<evidence type="ECO:0000313" key="11">
    <source>
        <dbReference type="Proteomes" id="UP000288024"/>
    </source>
</evidence>
<keyword evidence="7" id="KW-0449">Lipoprotein</keyword>
<comment type="caution">
    <text evidence="10">The sequence shown here is derived from an EMBL/GenBank/DDBJ whole genome shotgun (WGS) entry which is preliminary data.</text>
</comment>
<evidence type="ECO:0000256" key="7">
    <source>
        <dbReference type="ARBA" id="ARBA00023288"/>
    </source>
</evidence>
<dbReference type="GO" id="GO:0016020">
    <property type="term" value="C:membrane"/>
    <property type="evidence" value="ECO:0007669"/>
    <property type="project" value="UniProtKB-SubCell"/>
</dbReference>
<dbReference type="Gene3D" id="3.30.300.210">
    <property type="entry name" value="Nutrient germinant receptor protein C, domain 3"/>
    <property type="match status" value="1"/>
</dbReference>
<keyword evidence="6" id="KW-0564">Palmitate</keyword>
<name>A0A3S2TVG4_9BACI</name>
<dbReference type="InterPro" id="IPR057336">
    <property type="entry name" value="GerAC_N"/>
</dbReference>
<reference evidence="10 11" key="1">
    <citation type="submission" date="2019-01" db="EMBL/GenBank/DDBJ databases">
        <title>Bacillus sp. M5HDSG1-1, whole genome shotgun sequence.</title>
        <authorList>
            <person name="Tuo L."/>
        </authorList>
    </citation>
    <scope>NUCLEOTIDE SEQUENCE [LARGE SCALE GENOMIC DNA]</scope>
    <source>
        <strain evidence="10 11">M5HDSG1-1</strain>
    </source>
</reference>
<evidence type="ECO:0000256" key="5">
    <source>
        <dbReference type="ARBA" id="ARBA00023136"/>
    </source>
</evidence>